<comment type="caution">
    <text evidence="8">The sequence shown here is derived from an EMBL/GenBank/DDBJ whole genome shotgun (WGS) entry which is preliminary data.</text>
</comment>
<evidence type="ECO:0000256" key="2">
    <source>
        <dbReference type="ARBA" id="ARBA00022898"/>
    </source>
</evidence>
<evidence type="ECO:0000256" key="6">
    <source>
        <dbReference type="PIRSR" id="PIRSR600821-52"/>
    </source>
</evidence>
<evidence type="ECO:0000256" key="4">
    <source>
        <dbReference type="HAMAP-Rule" id="MF_01201"/>
    </source>
</evidence>
<proteinExistence type="inferred from homology"/>
<evidence type="ECO:0000256" key="5">
    <source>
        <dbReference type="PIRSR" id="PIRSR600821-50"/>
    </source>
</evidence>
<keyword evidence="2 4" id="KW-0663">Pyridoxal phosphate</keyword>
<dbReference type="InterPro" id="IPR009006">
    <property type="entry name" value="Ala_racemase/Decarboxylase_C"/>
</dbReference>
<dbReference type="FunFam" id="3.20.20.10:FF:000002">
    <property type="entry name" value="Alanine racemase"/>
    <property type="match status" value="1"/>
</dbReference>
<comment type="cofactor">
    <cofactor evidence="1 4 5">
        <name>pyridoxal 5'-phosphate</name>
        <dbReference type="ChEBI" id="CHEBI:597326"/>
    </cofactor>
</comment>
<feature type="active site" description="Proton acceptor; specific for D-alanine" evidence="4">
    <location>
        <position position="121"/>
    </location>
</feature>
<dbReference type="SMART" id="SM01005">
    <property type="entry name" value="Ala_racemase_C"/>
    <property type="match status" value="1"/>
</dbReference>
<name>A0A842JH56_9ACTN</name>
<evidence type="ECO:0000259" key="7">
    <source>
        <dbReference type="SMART" id="SM01005"/>
    </source>
</evidence>
<evidence type="ECO:0000256" key="1">
    <source>
        <dbReference type="ARBA" id="ARBA00001933"/>
    </source>
</evidence>
<dbReference type="AlphaFoldDB" id="A0A842JH56"/>
<dbReference type="PANTHER" id="PTHR30511:SF0">
    <property type="entry name" value="ALANINE RACEMASE, CATABOLIC-RELATED"/>
    <property type="match status" value="1"/>
</dbReference>
<comment type="catalytic activity">
    <reaction evidence="4">
        <text>L-alanine = D-alanine</text>
        <dbReference type="Rhea" id="RHEA:20249"/>
        <dbReference type="ChEBI" id="CHEBI:57416"/>
        <dbReference type="ChEBI" id="CHEBI:57972"/>
        <dbReference type="EC" id="5.1.1.1"/>
    </reaction>
</comment>
<dbReference type="NCBIfam" id="TIGR00492">
    <property type="entry name" value="alr"/>
    <property type="match status" value="1"/>
</dbReference>
<reference evidence="8 9" key="1">
    <citation type="submission" date="2020-08" db="EMBL/GenBank/DDBJ databases">
        <authorList>
            <person name="Liu C."/>
            <person name="Sun Q."/>
        </authorList>
    </citation>
    <scope>NUCLEOTIDE SEQUENCE [LARGE SCALE GENOMIC DNA]</scope>
    <source>
        <strain evidence="8 9">N22</strain>
    </source>
</reference>
<dbReference type="EC" id="5.1.1.1" evidence="4"/>
<dbReference type="InterPro" id="IPR001608">
    <property type="entry name" value="Ala_racemase_N"/>
</dbReference>
<dbReference type="EMBL" id="JACMSE010000002">
    <property type="protein sequence ID" value="MBC2888599.1"/>
    <property type="molecule type" value="Genomic_DNA"/>
</dbReference>
<keyword evidence="9" id="KW-1185">Reference proteome</keyword>
<dbReference type="GO" id="GO:0005829">
    <property type="term" value="C:cytosol"/>
    <property type="evidence" value="ECO:0007669"/>
    <property type="project" value="TreeGrafter"/>
</dbReference>
<feature type="domain" description="Alanine racemase C-terminal" evidence="7">
    <location>
        <begin position="327"/>
        <end position="462"/>
    </location>
</feature>
<dbReference type="PRINTS" id="PR00992">
    <property type="entry name" value="ALARACEMASE"/>
</dbReference>
<comment type="pathway">
    <text evidence="4">Amino-acid biosynthesis; D-alanine biosynthesis; D-alanine from L-alanine: step 1/1.</text>
</comment>
<dbReference type="InterPro" id="IPR020622">
    <property type="entry name" value="Ala_racemase_pyridoxalP-BS"/>
</dbReference>
<dbReference type="PANTHER" id="PTHR30511">
    <property type="entry name" value="ALANINE RACEMASE"/>
    <property type="match status" value="1"/>
</dbReference>
<organism evidence="8 9">
    <name type="scientific">Gordonibacter massiliensis</name>
    <name type="common">ex Traore et al. 2017</name>
    <dbReference type="NCBI Taxonomy" id="1841863"/>
    <lineage>
        <taxon>Bacteria</taxon>
        <taxon>Bacillati</taxon>
        <taxon>Actinomycetota</taxon>
        <taxon>Coriobacteriia</taxon>
        <taxon>Eggerthellales</taxon>
        <taxon>Eggerthellaceae</taxon>
        <taxon>Gordonibacter</taxon>
    </lineage>
</organism>
<dbReference type="GO" id="GO:0030632">
    <property type="term" value="P:D-alanine biosynthetic process"/>
    <property type="evidence" value="ECO:0007669"/>
    <property type="project" value="UniProtKB-UniRule"/>
</dbReference>
<keyword evidence="3 4" id="KW-0413">Isomerase</keyword>
<dbReference type="Proteomes" id="UP000587396">
    <property type="component" value="Unassembled WGS sequence"/>
</dbReference>
<dbReference type="Gene3D" id="2.40.37.10">
    <property type="entry name" value="Lyase, Ornithine Decarboxylase, Chain A, domain 1"/>
    <property type="match status" value="1"/>
</dbReference>
<dbReference type="SUPFAM" id="SSF50621">
    <property type="entry name" value="Alanine racemase C-terminal domain-like"/>
    <property type="match status" value="1"/>
</dbReference>
<dbReference type="InterPro" id="IPR000821">
    <property type="entry name" value="Ala_racemase"/>
</dbReference>
<accession>A0A842JH56</accession>
<dbReference type="Pfam" id="PF01168">
    <property type="entry name" value="Ala_racemase_N"/>
    <property type="match status" value="1"/>
</dbReference>
<dbReference type="SUPFAM" id="SSF51419">
    <property type="entry name" value="PLP-binding barrel"/>
    <property type="match status" value="1"/>
</dbReference>
<dbReference type="InterPro" id="IPR029066">
    <property type="entry name" value="PLP-binding_barrel"/>
</dbReference>
<evidence type="ECO:0000256" key="3">
    <source>
        <dbReference type="ARBA" id="ARBA00023235"/>
    </source>
</evidence>
<comment type="similarity">
    <text evidence="4">Belongs to the alanine racemase family.</text>
</comment>
<dbReference type="UniPathway" id="UPA00042">
    <property type="reaction ID" value="UER00497"/>
</dbReference>
<dbReference type="GO" id="GO:0008784">
    <property type="term" value="F:alanine racemase activity"/>
    <property type="evidence" value="ECO:0007669"/>
    <property type="project" value="UniProtKB-UniRule"/>
</dbReference>
<dbReference type="HAMAP" id="MF_01201">
    <property type="entry name" value="Ala_racemase"/>
    <property type="match status" value="1"/>
</dbReference>
<dbReference type="InterPro" id="IPR011079">
    <property type="entry name" value="Ala_racemase_C"/>
</dbReference>
<feature type="active site" description="Proton acceptor; specific for L-alanine" evidence="4">
    <location>
        <position position="348"/>
    </location>
</feature>
<dbReference type="RefSeq" id="WP_185904556.1">
    <property type="nucleotide sequence ID" value="NZ_JACMSE010000002.1"/>
</dbReference>
<protein>
    <recommendedName>
        <fullName evidence="4">Alanine racemase</fullName>
        <ecNumber evidence="4">5.1.1.1</ecNumber>
    </recommendedName>
</protein>
<feature type="binding site" evidence="4 6">
    <location>
        <position position="396"/>
    </location>
    <ligand>
        <name>substrate</name>
    </ligand>
</feature>
<dbReference type="Gene3D" id="3.20.20.10">
    <property type="entry name" value="Alanine racemase"/>
    <property type="match status" value="1"/>
</dbReference>
<evidence type="ECO:0000313" key="9">
    <source>
        <dbReference type="Proteomes" id="UP000587396"/>
    </source>
</evidence>
<feature type="binding site" evidence="4 6">
    <location>
        <position position="219"/>
    </location>
    <ligand>
        <name>substrate</name>
    </ligand>
</feature>
<dbReference type="Pfam" id="PF00842">
    <property type="entry name" value="Ala_racemase_C"/>
    <property type="match status" value="1"/>
</dbReference>
<gene>
    <name evidence="8" type="primary">alr</name>
    <name evidence="8" type="ORF">H7313_04445</name>
</gene>
<dbReference type="PROSITE" id="PS00395">
    <property type="entry name" value="ALANINE_RACEMASE"/>
    <property type="match status" value="1"/>
</dbReference>
<dbReference type="CDD" id="cd00430">
    <property type="entry name" value="PLPDE_III_AR"/>
    <property type="match status" value="1"/>
</dbReference>
<sequence length="462" mass="50015">MTAQDLPNGFTGFANRKPGFEPASASVGHTPVGGYTTAGGAALAGVPASYGSGAQGAFQYARDHARPDAGAANFDPDKLRLIPAVDRRWAWTEIDLNAVRHNMTALKQHVGHGVRVMAVVKADGYGHGAVRCAKTALNSGADYLGVATVNEAIELREALVNAPILVLSQPPDEAIPLLLAYKVMPSVYAPDFAIRYAEAADAFGIRAPYHLAVNTGMNRIGVRHDEVVEFLSQVSFHRALDLVGTFTHFATADAAETLDFHIQTKRFLEAIQAMRVAGVDPGIIHAANSAATIRYPDVHFDMVRPGIALYGLHPCPETRTMIDLRPALSVHARVTDTRLVPMSEGVSYGMNYRSPGSVKICTIPVGYADGLRRGLSGRTDFIVAGQRFRQVGNICMDQCMFEVDMRIYGTRRRIDPQIGDEVILVGRQGDSVVTLDDMANTLGTIHYELAIGFAQRMPRVYV</sequence>
<dbReference type="GO" id="GO:0030170">
    <property type="term" value="F:pyridoxal phosphate binding"/>
    <property type="evidence" value="ECO:0007669"/>
    <property type="project" value="UniProtKB-UniRule"/>
</dbReference>
<feature type="modified residue" description="N6-(pyridoxal phosphate)lysine" evidence="4 5">
    <location>
        <position position="121"/>
    </location>
</feature>
<evidence type="ECO:0000313" key="8">
    <source>
        <dbReference type="EMBL" id="MBC2888599.1"/>
    </source>
</evidence>
<comment type="function">
    <text evidence="4">Catalyzes the interconversion of L-alanine and D-alanine. May also act on other amino acids.</text>
</comment>